<feature type="domain" description="MEDS" evidence="1">
    <location>
        <begin position="13"/>
        <end position="169"/>
    </location>
</feature>
<evidence type="ECO:0000313" key="3">
    <source>
        <dbReference type="EMBL" id="XCH77246.1"/>
    </source>
</evidence>
<gene>
    <name evidence="3" type="ORF">ABUL08_14495</name>
    <name evidence="2" type="ORF">VK199_14435</name>
</gene>
<dbReference type="SUPFAM" id="SSF52091">
    <property type="entry name" value="SpoIIaa-like"/>
    <property type="match status" value="1"/>
</dbReference>
<dbReference type="Pfam" id="PF14417">
    <property type="entry name" value="MEDS"/>
    <property type="match status" value="1"/>
</dbReference>
<sequence length="275" mass="30008">MTSDVTPSGGSGHICWAYDDTAELDRRAVAFLAAGLAAGERVWLIADGTPEALTRRLEPLPGLPDALRHGAVSIVPIRDAYRDDHVVDPESQVRAYAAATDAALAAGHTGLRVVAEATSLVRTPPQRQAFLRYEHLIDRYMQRRPMSAICAYDRRELSEQAVAELACLHAEENTDGLFQLHAGGPDDGAFALAGELDPSNHTLFAEVLAQTHPEPVDGRLTIDARHLRYIDHRSLLHLRDHARRQGATAVLRTSRSTAARLVELLDLAEVRVEAA</sequence>
<reference evidence="2" key="1">
    <citation type="submission" date="2024-01" db="EMBL/GenBank/DDBJ databases">
        <title>The genome sequence of Micromonospora mangrovi CCTCC AA 2012012.</title>
        <authorList>
            <person name="Gao J."/>
        </authorList>
    </citation>
    <scope>NUCLEOTIDE SEQUENCE</scope>
    <source>
        <strain evidence="2">CCTCC AA 2012012</strain>
    </source>
</reference>
<dbReference type="InterPro" id="IPR025847">
    <property type="entry name" value="MEDS_domain"/>
</dbReference>
<reference evidence="3" key="2">
    <citation type="submission" date="2024-06" db="EMBL/GenBank/DDBJ databases">
        <title>Micromonospora mangrovi CCTCC AA 2012012 genome sequences.</title>
        <authorList>
            <person name="Gao J."/>
        </authorList>
    </citation>
    <scope>NUCLEOTIDE SEQUENCE</scope>
    <source>
        <strain evidence="3">CCTCC AA 2012012</strain>
    </source>
</reference>
<dbReference type="AlphaFoldDB" id="A0AAU8HMZ4"/>
<dbReference type="InterPro" id="IPR036513">
    <property type="entry name" value="STAS_dom_sf"/>
</dbReference>
<dbReference type="RefSeq" id="WP_350938378.1">
    <property type="nucleotide sequence ID" value="NZ_CP157762.1"/>
</dbReference>
<organism evidence="3">
    <name type="scientific">Micromonospora sp. CCTCC AA 2012012</name>
    <dbReference type="NCBI Taxonomy" id="3111921"/>
    <lineage>
        <taxon>Bacteria</taxon>
        <taxon>Bacillati</taxon>
        <taxon>Actinomycetota</taxon>
        <taxon>Actinomycetes</taxon>
        <taxon>Micromonosporales</taxon>
        <taxon>Micromonosporaceae</taxon>
        <taxon>Micromonospora</taxon>
    </lineage>
</organism>
<dbReference type="EMBL" id="CP159342">
    <property type="protein sequence ID" value="XCH77246.1"/>
    <property type="molecule type" value="Genomic_DNA"/>
</dbReference>
<dbReference type="Gene3D" id="3.30.750.24">
    <property type="entry name" value="STAS domain"/>
    <property type="match status" value="1"/>
</dbReference>
<accession>A0AAU8HMZ4</accession>
<name>A0AAU8HMZ4_9ACTN</name>
<dbReference type="EMBL" id="CP157762">
    <property type="protein sequence ID" value="XBP96541.1"/>
    <property type="molecule type" value="Genomic_DNA"/>
</dbReference>
<evidence type="ECO:0000259" key="1">
    <source>
        <dbReference type="Pfam" id="PF14417"/>
    </source>
</evidence>
<evidence type="ECO:0000313" key="2">
    <source>
        <dbReference type="EMBL" id="XBP96541.1"/>
    </source>
</evidence>
<protein>
    <submittedName>
        <fullName evidence="3">MEDS domain-containing protein</fullName>
    </submittedName>
</protein>
<proteinExistence type="predicted"/>